<dbReference type="SUPFAM" id="SSF46894">
    <property type="entry name" value="C-terminal effector domain of the bipartite response regulators"/>
    <property type="match status" value="1"/>
</dbReference>
<evidence type="ECO:0000313" key="11">
    <source>
        <dbReference type="Proteomes" id="UP000000849"/>
    </source>
</evidence>
<evidence type="ECO:0000256" key="1">
    <source>
        <dbReference type="ARBA" id="ARBA00022553"/>
    </source>
</evidence>
<dbReference type="Gene3D" id="1.10.10.10">
    <property type="entry name" value="Winged helix-like DNA-binding domain superfamily/Winged helix DNA-binding domain"/>
    <property type="match status" value="1"/>
</dbReference>
<evidence type="ECO:0000256" key="6">
    <source>
        <dbReference type="PROSITE-ProRule" id="PRU00169"/>
    </source>
</evidence>
<evidence type="ECO:0000259" key="9">
    <source>
        <dbReference type="PROSITE" id="PS51755"/>
    </source>
</evidence>
<dbReference type="GO" id="GO:0005829">
    <property type="term" value="C:cytosol"/>
    <property type="evidence" value="ECO:0007669"/>
    <property type="project" value="TreeGrafter"/>
</dbReference>
<dbReference type="SMART" id="SM00448">
    <property type="entry name" value="REC"/>
    <property type="match status" value="1"/>
</dbReference>
<dbReference type="InterPro" id="IPR016032">
    <property type="entry name" value="Sig_transdc_resp-reg_C-effctor"/>
</dbReference>
<feature type="domain" description="OmpR/PhoB-type" evidence="9">
    <location>
        <begin position="149"/>
        <end position="246"/>
    </location>
</feature>
<feature type="domain" description="Response regulatory" evidence="8">
    <location>
        <begin position="23"/>
        <end position="137"/>
    </location>
</feature>
<sequence>MGTSRPGDAPGQTAQVTTVAPPRVLVVDDEAFLADFVATALRYEGFETQTAGTSAQAVASAQTFDPDLVVLDVMLPDRSGLETCRELRRLGLDAPVVFLTARDAQADRIAGLTVGGDDYVTKPFSLDELVLRVRAVLRRTGVPSPDADGDVLRFADLEVDVAAHAARRAGELIDLTPTEFKLLRYFTANAGRVLSKRQILDHVWEYDFNGNDGVVQTYVSYLRRKVDVYPPPLIHTIPRVGYVMRTQAGAARRRERGR</sequence>
<evidence type="ECO:0000256" key="7">
    <source>
        <dbReference type="PROSITE-ProRule" id="PRU01091"/>
    </source>
</evidence>
<dbReference type="InterPro" id="IPR039420">
    <property type="entry name" value="WalR-like"/>
</dbReference>
<name>D5UC60_CELFN</name>
<reference evidence="10 11" key="1">
    <citation type="journal article" date="2010" name="Stand. Genomic Sci.">
        <title>Complete genome sequence of Cellulomonas flavigena type strain (134).</title>
        <authorList>
            <person name="Abt B."/>
            <person name="Foster B."/>
            <person name="Lapidus A."/>
            <person name="Clum A."/>
            <person name="Sun H."/>
            <person name="Pukall R."/>
            <person name="Lucas S."/>
            <person name="Glavina Del Rio T."/>
            <person name="Nolan M."/>
            <person name="Tice H."/>
            <person name="Cheng J.F."/>
            <person name="Pitluck S."/>
            <person name="Liolios K."/>
            <person name="Ivanova N."/>
            <person name="Mavromatis K."/>
            <person name="Ovchinnikova G."/>
            <person name="Pati A."/>
            <person name="Goodwin L."/>
            <person name="Chen A."/>
            <person name="Palaniappan K."/>
            <person name="Land M."/>
            <person name="Hauser L."/>
            <person name="Chang Y.J."/>
            <person name="Jeffries C.D."/>
            <person name="Rohde M."/>
            <person name="Goker M."/>
            <person name="Woyke T."/>
            <person name="Bristow J."/>
            <person name="Eisen J.A."/>
            <person name="Markowitz V."/>
            <person name="Hugenholtz P."/>
            <person name="Kyrpides N.C."/>
            <person name="Klenk H.P."/>
        </authorList>
    </citation>
    <scope>NUCLEOTIDE SEQUENCE [LARGE SCALE GENOMIC DNA]</scope>
    <source>
        <strain evidence="11">ATCC 482 / DSM 20109 / BCRC 11376 / JCM 18109 / NBRC 3775 / NCIMB 8073 / NRS 134</strain>
    </source>
</reference>
<dbReference type="AlphaFoldDB" id="D5UC60"/>
<feature type="DNA-binding region" description="OmpR/PhoB-type" evidence="7">
    <location>
        <begin position="149"/>
        <end position="246"/>
    </location>
</feature>
<dbReference type="GO" id="GO:0000976">
    <property type="term" value="F:transcription cis-regulatory region binding"/>
    <property type="evidence" value="ECO:0007669"/>
    <property type="project" value="TreeGrafter"/>
</dbReference>
<feature type="modified residue" description="4-aspartylphosphate" evidence="6">
    <location>
        <position position="72"/>
    </location>
</feature>
<evidence type="ECO:0000256" key="4">
    <source>
        <dbReference type="ARBA" id="ARBA00023125"/>
    </source>
</evidence>
<evidence type="ECO:0000313" key="10">
    <source>
        <dbReference type="EMBL" id="ADG76219.1"/>
    </source>
</evidence>
<keyword evidence="5" id="KW-0804">Transcription</keyword>
<organism evidence="10 11">
    <name type="scientific">Cellulomonas flavigena (strain ATCC 482 / DSM 20109 / BCRC 11376 / JCM 18109 / NBRC 3775 / NCIMB 8073 / NRS 134)</name>
    <dbReference type="NCBI Taxonomy" id="446466"/>
    <lineage>
        <taxon>Bacteria</taxon>
        <taxon>Bacillati</taxon>
        <taxon>Actinomycetota</taxon>
        <taxon>Actinomycetes</taxon>
        <taxon>Micrococcales</taxon>
        <taxon>Cellulomonadaceae</taxon>
        <taxon>Cellulomonas</taxon>
    </lineage>
</organism>
<evidence type="ECO:0000256" key="5">
    <source>
        <dbReference type="ARBA" id="ARBA00023163"/>
    </source>
</evidence>
<keyword evidence="4 7" id="KW-0238">DNA-binding</keyword>
<dbReference type="eggNOG" id="COG0745">
    <property type="taxonomic scope" value="Bacteria"/>
</dbReference>
<keyword evidence="1 6" id="KW-0597">Phosphoprotein</keyword>
<dbReference type="SUPFAM" id="SSF52172">
    <property type="entry name" value="CheY-like"/>
    <property type="match status" value="1"/>
</dbReference>
<keyword evidence="11" id="KW-1185">Reference proteome</keyword>
<evidence type="ECO:0000259" key="8">
    <source>
        <dbReference type="PROSITE" id="PS50110"/>
    </source>
</evidence>
<dbReference type="Pfam" id="PF00072">
    <property type="entry name" value="Response_reg"/>
    <property type="match status" value="1"/>
</dbReference>
<dbReference type="CDD" id="cd00383">
    <property type="entry name" value="trans_reg_C"/>
    <property type="match status" value="1"/>
</dbReference>
<evidence type="ECO:0000256" key="3">
    <source>
        <dbReference type="ARBA" id="ARBA00023015"/>
    </source>
</evidence>
<dbReference type="HOGENOM" id="CLU_000445_30_1_11"/>
<dbReference type="STRING" id="446466.Cfla_3340"/>
<dbReference type="Gene3D" id="6.10.250.690">
    <property type="match status" value="1"/>
</dbReference>
<dbReference type="KEGG" id="cfl:Cfla_3340"/>
<gene>
    <name evidence="10" type="ordered locus">Cfla_3340</name>
</gene>
<dbReference type="GO" id="GO:0032993">
    <property type="term" value="C:protein-DNA complex"/>
    <property type="evidence" value="ECO:0007669"/>
    <property type="project" value="TreeGrafter"/>
</dbReference>
<dbReference type="Gene3D" id="3.40.50.2300">
    <property type="match status" value="1"/>
</dbReference>
<accession>D5UC60</accession>
<dbReference type="GO" id="GO:0000156">
    <property type="term" value="F:phosphorelay response regulator activity"/>
    <property type="evidence" value="ECO:0007669"/>
    <property type="project" value="TreeGrafter"/>
</dbReference>
<dbReference type="EMBL" id="CP001964">
    <property type="protein sequence ID" value="ADG76219.1"/>
    <property type="molecule type" value="Genomic_DNA"/>
</dbReference>
<keyword evidence="3" id="KW-0805">Transcription regulation</keyword>
<dbReference type="Proteomes" id="UP000000849">
    <property type="component" value="Chromosome"/>
</dbReference>
<dbReference type="InterPro" id="IPR011006">
    <property type="entry name" value="CheY-like_superfamily"/>
</dbReference>
<dbReference type="PANTHER" id="PTHR48111:SF28">
    <property type="entry name" value="TRANSCRIPTIONAL REGULATORY PROTEIN TCRX-RELATED"/>
    <property type="match status" value="1"/>
</dbReference>
<protein>
    <submittedName>
        <fullName evidence="10">Two component transcriptional regulator, winged helix family</fullName>
    </submittedName>
</protein>
<keyword evidence="2" id="KW-0902">Two-component regulatory system</keyword>
<dbReference type="PROSITE" id="PS51755">
    <property type="entry name" value="OMPR_PHOB"/>
    <property type="match status" value="1"/>
</dbReference>
<dbReference type="InterPro" id="IPR001867">
    <property type="entry name" value="OmpR/PhoB-type_DNA-bd"/>
</dbReference>
<dbReference type="FunFam" id="3.40.50.2300:FF:000001">
    <property type="entry name" value="DNA-binding response regulator PhoB"/>
    <property type="match status" value="1"/>
</dbReference>
<dbReference type="InterPro" id="IPR036388">
    <property type="entry name" value="WH-like_DNA-bd_sf"/>
</dbReference>
<dbReference type="Pfam" id="PF00486">
    <property type="entry name" value="Trans_reg_C"/>
    <property type="match status" value="1"/>
</dbReference>
<dbReference type="InterPro" id="IPR001789">
    <property type="entry name" value="Sig_transdc_resp-reg_receiver"/>
</dbReference>
<dbReference type="FunFam" id="1.10.10.10:FF:000005">
    <property type="entry name" value="Two-component system response regulator"/>
    <property type="match status" value="1"/>
</dbReference>
<evidence type="ECO:0000256" key="2">
    <source>
        <dbReference type="ARBA" id="ARBA00023012"/>
    </source>
</evidence>
<proteinExistence type="predicted"/>
<dbReference type="SMART" id="SM00862">
    <property type="entry name" value="Trans_reg_C"/>
    <property type="match status" value="1"/>
</dbReference>
<dbReference type="PANTHER" id="PTHR48111">
    <property type="entry name" value="REGULATOR OF RPOS"/>
    <property type="match status" value="1"/>
</dbReference>
<dbReference type="GO" id="GO:0006355">
    <property type="term" value="P:regulation of DNA-templated transcription"/>
    <property type="evidence" value="ECO:0007669"/>
    <property type="project" value="InterPro"/>
</dbReference>
<dbReference type="PROSITE" id="PS50110">
    <property type="entry name" value="RESPONSE_REGULATORY"/>
    <property type="match status" value="1"/>
</dbReference>